<gene>
    <name evidence="3" type="ORF">NW766_003332</name>
</gene>
<keyword evidence="2" id="KW-0732">Signal</keyword>
<keyword evidence="4" id="KW-1185">Reference proteome</keyword>
<protein>
    <recommendedName>
        <fullName evidence="5">Apple domain-containing protein</fullName>
    </recommendedName>
</protein>
<accession>A0A9W8PW80</accession>
<comment type="caution">
    <text evidence="3">The sequence shown here is derived from an EMBL/GenBank/DDBJ whole genome shotgun (WGS) entry which is preliminary data.</text>
</comment>
<name>A0A9W8PW80_9HYPO</name>
<sequence length="227" mass="24485">MIAYSILLLALVSITAAGEPVNNARVLDPSETTLASNPWATESVSSTAAKAETTGFALPSEFTEYTFDIPTATEETSTEETSAEETSTEESMTDPVEKVTLTLDLPVWPKSSKTIFTTLTLTEPLMPTALAARDNKEPVDPFSCPGMNGSCWGTIKVRCDYSISGDQKLVGKRYTIAKCLDACSADKECRYFTLTPNKSCYKSFSSKVIAQGKTKGYVAGFKGTCKN</sequence>
<proteinExistence type="predicted"/>
<feature type="compositionally biased region" description="Acidic residues" evidence="1">
    <location>
        <begin position="76"/>
        <end position="92"/>
    </location>
</feature>
<evidence type="ECO:0008006" key="5">
    <source>
        <dbReference type="Google" id="ProtNLM"/>
    </source>
</evidence>
<organism evidence="3 4">
    <name type="scientific">Fusarium irregulare</name>
    <dbReference type="NCBI Taxonomy" id="2494466"/>
    <lineage>
        <taxon>Eukaryota</taxon>
        <taxon>Fungi</taxon>
        <taxon>Dikarya</taxon>
        <taxon>Ascomycota</taxon>
        <taxon>Pezizomycotina</taxon>
        <taxon>Sordariomycetes</taxon>
        <taxon>Hypocreomycetidae</taxon>
        <taxon>Hypocreales</taxon>
        <taxon>Nectriaceae</taxon>
        <taxon>Fusarium</taxon>
        <taxon>Fusarium incarnatum-equiseti species complex</taxon>
    </lineage>
</organism>
<dbReference type="AlphaFoldDB" id="A0A9W8PW80"/>
<dbReference type="EMBL" id="JAPDHF010000004">
    <property type="protein sequence ID" value="KAJ4019594.1"/>
    <property type="molecule type" value="Genomic_DNA"/>
</dbReference>
<dbReference type="Proteomes" id="UP001152130">
    <property type="component" value="Unassembled WGS sequence"/>
</dbReference>
<evidence type="ECO:0000313" key="3">
    <source>
        <dbReference type="EMBL" id="KAJ4019594.1"/>
    </source>
</evidence>
<feature type="signal peptide" evidence="2">
    <location>
        <begin position="1"/>
        <end position="17"/>
    </location>
</feature>
<reference evidence="3" key="1">
    <citation type="submission" date="2022-10" db="EMBL/GenBank/DDBJ databases">
        <title>Fusarium specimens isolated from Avocado Roots.</title>
        <authorList>
            <person name="Stajich J."/>
            <person name="Roper C."/>
            <person name="Heimlech-Rivalta G."/>
        </authorList>
    </citation>
    <scope>NUCLEOTIDE SEQUENCE</scope>
    <source>
        <strain evidence="3">CF00143</strain>
    </source>
</reference>
<evidence type="ECO:0000256" key="1">
    <source>
        <dbReference type="SAM" id="MobiDB-lite"/>
    </source>
</evidence>
<feature type="region of interest" description="Disordered" evidence="1">
    <location>
        <begin position="70"/>
        <end position="95"/>
    </location>
</feature>
<evidence type="ECO:0000313" key="4">
    <source>
        <dbReference type="Proteomes" id="UP001152130"/>
    </source>
</evidence>
<evidence type="ECO:0000256" key="2">
    <source>
        <dbReference type="SAM" id="SignalP"/>
    </source>
</evidence>
<dbReference type="OrthoDB" id="5092455at2759"/>
<feature type="chain" id="PRO_5040850297" description="Apple domain-containing protein" evidence="2">
    <location>
        <begin position="18"/>
        <end position="227"/>
    </location>
</feature>